<proteinExistence type="predicted"/>
<keyword evidence="2" id="KW-1185">Reference proteome</keyword>
<evidence type="ECO:0000313" key="2">
    <source>
        <dbReference type="Proteomes" id="UP000504637"/>
    </source>
</evidence>
<evidence type="ECO:0000256" key="1">
    <source>
        <dbReference type="SAM" id="MobiDB-lite"/>
    </source>
</evidence>
<organism evidence="3">
    <name type="scientific">Dissoconium aciculare CBS 342.82</name>
    <dbReference type="NCBI Taxonomy" id="1314786"/>
    <lineage>
        <taxon>Eukaryota</taxon>
        <taxon>Fungi</taxon>
        <taxon>Dikarya</taxon>
        <taxon>Ascomycota</taxon>
        <taxon>Pezizomycotina</taxon>
        <taxon>Dothideomycetes</taxon>
        <taxon>Dothideomycetidae</taxon>
        <taxon>Mycosphaerellales</taxon>
        <taxon>Dissoconiaceae</taxon>
        <taxon>Dissoconium</taxon>
    </lineage>
</organism>
<accession>A0A6J3LUC9</accession>
<dbReference type="AlphaFoldDB" id="A0A6J3LUC9"/>
<feature type="compositionally biased region" description="Low complexity" evidence="1">
    <location>
        <begin position="34"/>
        <end position="50"/>
    </location>
</feature>
<dbReference type="RefSeq" id="XP_033455915.1">
    <property type="nucleotide sequence ID" value="XM_033603470.1"/>
</dbReference>
<evidence type="ECO:0000313" key="3">
    <source>
        <dbReference type="RefSeq" id="XP_033455915.1"/>
    </source>
</evidence>
<reference evidence="3" key="1">
    <citation type="submission" date="2020-01" db="EMBL/GenBank/DDBJ databases">
        <authorList>
            <consortium name="DOE Joint Genome Institute"/>
            <person name="Haridas S."/>
            <person name="Albert R."/>
            <person name="Binder M."/>
            <person name="Bloem J."/>
            <person name="Labutti K."/>
            <person name="Salamov A."/>
            <person name="Andreopoulos B."/>
            <person name="Baker S.E."/>
            <person name="Barry K."/>
            <person name="Bills G."/>
            <person name="Bluhm B.H."/>
            <person name="Cannon C."/>
            <person name="Castanera R."/>
            <person name="Culley D.E."/>
            <person name="Daum C."/>
            <person name="Ezra D."/>
            <person name="Gonzalez J.B."/>
            <person name="Henrissat B."/>
            <person name="Kuo A."/>
            <person name="Liang C."/>
            <person name="Lipzen A."/>
            <person name="Lutzoni F."/>
            <person name="Magnuson J."/>
            <person name="Mondo S."/>
            <person name="Nolan M."/>
            <person name="Ohm R."/>
            <person name="Pangilinan J."/>
            <person name="Park H.-J."/>
            <person name="Ramirez L."/>
            <person name="Alfaro M."/>
            <person name="Sun H."/>
            <person name="Tritt A."/>
            <person name="Yoshinaga Y."/>
            <person name="Zwiers L.-H."/>
            <person name="Turgeon B.G."/>
            <person name="Goodwin S.B."/>
            <person name="Spatafora J.W."/>
            <person name="Crous P.W."/>
            <person name="Grigoriev I.V."/>
        </authorList>
    </citation>
    <scope>NUCLEOTIDE SEQUENCE</scope>
    <source>
        <strain evidence="3">CBS 342.82</strain>
    </source>
</reference>
<gene>
    <name evidence="3" type="ORF">K489DRAFT_373878</name>
</gene>
<feature type="region of interest" description="Disordered" evidence="1">
    <location>
        <begin position="14"/>
        <end position="52"/>
    </location>
</feature>
<dbReference type="Proteomes" id="UP000504637">
    <property type="component" value="Unplaced"/>
</dbReference>
<reference evidence="3" key="3">
    <citation type="submission" date="2025-08" db="UniProtKB">
        <authorList>
            <consortium name="RefSeq"/>
        </authorList>
    </citation>
    <scope>IDENTIFICATION</scope>
    <source>
        <strain evidence="3">CBS 342.82</strain>
    </source>
</reference>
<protein>
    <submittedName>
        <fullName evidence="3">Uncharacterized protein</fullName>
    </submittedName>
</protein>
<dbReference type="GeneID" id="54361270"/>
<feature type="compositionally biased region" description="Polar residues" evidence="1">
    <location>
        <begin position="14"/>
        <end position="33"/>
    </location>
</feature>
<reference evidence="3" key="2">
    <citation type="submission" date="2020-04" db="EMBL/GenBank/DDBJ databases">
        <authorList>
            <consortium name="NCBI Genome Project"/>
        </authorList>
    </citation>
    <scope>NUCLEOTIDE SEQUENCE</scope>
    <source>
        <strain evidence="3">CBS 342.82</strain>
    </source>
</reference>
<name>A0A6J3LUC9_9PEZI</name>
<sequence>MVCIATRLLRVGNASPQHHWSSKTTNSQTAGQVHTSNSGSHATTSHSASSDVSFRVVKKPHQGNHHHAREQEGSPHPRDLIIQFVLARKAESLYIPWVDLYTEHPELLGKPRYDLPAFKCSDRPIWAEHMTFKPSTALLVKFHPVPRWTPAAPDHPLCKAMSPAALEHFHACCYEEYVRSCANWEDGARQAIRKATVGMLLEASEEIEGDESEFWQFNLVPRAVRFALPAAKKAMLTKKDRGYCEVAPMCVSESCVVRVEKWLDNVVVPVGVGEAWWR</sequence>